<dbReference type="EMBL" id="LNYK01000007">
    <property type="protein sequence ID" value="KTD22610.1"/>
    <property type="molecule type" value="Genomic_DNA"/>
</dbReference>
<keyword evidence="3" id="KW-1185">Reference proteome</keyword>
<dbReference type="STRING" id="45068.Llon_0484"/>
<comment type="caution">
    <text evidence="2">The sequence shown here is derived from an EMBL/GenBank/DDBJ whole genome shotgun (WGS) entry which is preliminary data.</text>
</comment>
<dbReference type="PROSITE" id="PS50168">
    <property type="entry name" value="DED"/>
    <property type="match status" value="1"/>
</dbReference>
<reference evidence="2 3" key="1">
    <citation type="submission" date="2015-11" db="EMBL/GenBank/DDBJ databases">
        <title>Genomic analysis of 38 Legionella species identifies large and diverse effector repertoires.</title>
        <authorList>
            <person name="Burstein D."/>
            <person name="Amaro F."/>
            <person name="Zusman T."/>
            <person name="Lifshitz Z."/>
            <person name="Cohen O."/>
            <person name="Gilbert J.A."/>
            <person name="Pupko T."/>
            <person name="Shuman H.A."/>
            <person name="Segal G."/>
        </authorList>
    </citation>
    <scope>NUCLEOTIDE SEQUENCE [LARGE SCALE GENOMIC DNA]</scope>
    <source>
        <strain evidence="2 3">ATCC 49505</strain>
    </source>
</reference>
<sequence>MVFVKRDPNNAICAIYANDKNGELEALDNNDAEVIAFLTQCALEKQYSFLKSDLDLIRVLEDLIQILMEKNLISITDFPLPVIEKLIARQKIRKQFEDVSKLFDED</sequence>
<feature type="domain" description="DED" evidence="1">
    <location>
        <begin position="25"/>
        <end position="98"/>
    </location>
</feature>
<protein>
    <recommendedName>
        <fullName evidence="1">DED domain-containing protein</fullName>
    </recommendedName>
</protein>
<evidence type="ECO:0000259" key="1">
    <source>
        <dbReference type="PROSITE" id="PS50168"/>
    </source>
</evidence>
<dbReference type="OrthoDB" id="8527830at2"/>
<dbReference type="Proteomes" id="UP000054997">
    <property type="component" value="Unassembled WGS sequence"/>
</dbReference>
<dbReference type="RefSeq" id="WP_058528498.1">
    <property type="nucleotide sequence ID" value="NZ_CAAAHZ010000001.1"/>
</dbReference>
<accession>A0A0W0VR03</accession>
<evidence type="ECO:0000313" key="2">
    <source>
        <dbReference type="EMBL" id="KTD22610.1"/>
    </source>
</evidence>
<gene>
    <name evidence="2" type="ORF">Llon_0484</name>
</gene>
<dbReference type="InterPro" id="IPR001875">
    <property type="entry name" value="DED_dom"/>
</dbReference>
<organism evidence="2 3">
    <name type="scientific">Legionella londiniensis</name>
    <dbReference type="NCBI Taxonomy" id="45068"/>
    <lineage>
        <taxon>Bacteria</taxon>
        <taxon>Pseudomonadati</taxon>
        <taxon>Pseudomonadota</taxon>
        <taxon>Gammaproteobacteria</taxon>
        <taxon>Legionellales</taxon>
        <taxon>Legionellaceae</taxon>
        <taxon>Legionella</taxon>
    </lineage>
</organism>
<evidence type="ECO:0000313" key="3">
    <source>
        <dbReference type="Proteomes" id="UP000054997"/>
    </source>
</evidence>
<dbReference type="AlphaFoldDB" id="A0A0W0VR03"/>
<name>A0A0W0VR03_9GAMM</name>
<dbReference type="PATRIC" id="fig|45068.5.peg.523"/>
<proteinExistence type="predicted"/>